<sequence length="40" mass="4901">MRSKQLAQLKVLQVSALMQRFQYYQNFYIAKLLILQFITY</sequence>
<name>A0A8S1TVX2_PAROT</name>
<reference evidence="1" key="1">
    <citation type="submission" date="2021-01" db="EMBL/GenBank/DDBJ databases">
        <authorList>
            <consortium name="Genoscope - CEA"/>
            <person name="William W."/>
        </authorList>
    </citation>
    <scope>NUCLEOTIDE SEQUENCE</scope>
</reference>
<organism evidence="1 2">
    <name type="scientific">Paramecium octaurelia</name>
    <dbReference type="NCBI Taxonomy" id="43137"/>
    <lineage>
        <taxon>Eukaryota</taxon>
        <taxon>Sar</taxon>
        <taxon>Alveolata</taxon>
        <taxon>Ciliophora</taxon>
        <taxon>Intramacronucleata</taxon>
        <taxon>Oligohymenophorea</taxon>
        <taxon>Peniculida</taxon>
        <taxon>Parameciidae</taxon>
        <taxon>Paramecium</taxon>
    </lineage>
</organism>
<evidence type="ECO:0000313" key="1">
    <source>
        <dbReference type="EMBL" id="CAD8156103.1"/>
    </source>
</evidence>
<keyword evidence="2" id="KW-1185">Reference proteome</keyword>
<dbReference type="Proteomes" id="UP000683925">
    <property type="component" value="Unassembled WGS sequence"/>
</dbReference>
<evidence type="ECO:0000313" key="2">
    <source>
        <dbReference type="Proteomes" id="UP000683925"/>
    </source>
</evidence>
<gene>
    <name evidence="1" type="ORF">POCTA_138.1.T0310293</name>
</gene>
<accession>A0A8S1TVX2</accession>
<comment type="caution">
    <text evidence="1">The sequence shown here is derived from an EMBL/GenBank/DDBJ whole genome shotgun (WGS) entry which is preliminary data.</text>
</comment>
<protein>
    <submittedName>
        <fullName evidence="1">Uncharacterized protein</fullName>
    </submittedName>
</protein>
<dbReference type="AlphaFoldDB" id="A0A8S1TVX2"/>
<dbReference type="EMBL" id="CAJJDP010000031">
    <property type="protein sequence ID" value="CAD8156103.1"/>
    <property type="molecule type" value="Genomic_DNA"/>
</dbReference>
<proteinExistence type="predicted"/>